<name>A0ACD3AI31_9AGAR</name>
<evidence type="ECO:0000313" key="2">
    <source>
        <dbReference type="Proteomes" id="UP000308600"/>
    </source>
</evidence>
<dbReference type="EMBL" id="ML208472">
    <property type="protein sequence ID" value="TFK64507.1"/>
    <property type="molecule type" value="Genomic_DNA"/>
</dbReference>
<dbReference type="Proteomes" id="UP000308600">
    <property type="component" value="Unassembled WGS sequence"/>
</dbReference>
<accession>A0ACD3AI31</accession>
<protein>
    <submittedName>
        <fullName evidence="1">Uncharacterized protein</fullName>
    </submittedName>
</protein>
<gene>
    <name evidence="1" type="ORF">BDN72DRAFT_846549</name>
</gene>
<sequence>MEGLQHSDETQAARILPVEDGLTIQSGSINSLTQPDPRFPPEIEHKIFVIAFYDDHNMEDTGSILSVSRRVYEWLIPLVYEMVIIHHRLNWPPMGLPPQNLPRYGKCIRHLRLKFEAEVYLTHTPNLVNLSLIDFGATPKLISALANLRVAELVITLSELPKTPELSPFCANITHLDCFFDNWAPFIGPSGWFSYFPNLTHLVAHREWESKANVEQTLRQLEKLQVFILCAYVHPPGEFTELKVEDVSDDPRVVHLVIRGPGQWWRAAQGGLSQWQFAEEIVERRKKKTST</sequence>
<keyword evidence="2" id="KW-1185">Reference proteome</keyword>
<proteinExistence type="predicted"/>
<reference evidence="1 2" key="1">
    <citation type="journal article" date="2019" name="Nat. Ecol. Evol.">
        <title>Megaphylogeny resolves global patterns of mushroom evolution.</title>
        <authorList>
            <person name="Varga T."/>
            <person name="Krizsan K."/>
            <person name="Foldi C."/>
            <person name="Dima B."/>
            <person name="Sanchez-Garcia M."/>
            <person name="Sanchez-Ramirez S."/>
            <person name="Szollosi G.J."/>
            <person name="Szarkandi J.G."/>
            <person name="Papp V."/>
            <person name="Albert L."/>
            <person name="Andreopoulos W."/>
            <person name="Angelini C."/>
            <person name="Antonin V."/>
            <person name="Barry K.W."/>
            <person name="Bougher N.L."/>
            <person name="Buchanan P."/>
            <person name="Buyck B."/>
            <person name="Bense V."/>
            <person name="Catcheside P."/>
            <person name="Chovatia M."/>
            <person name="Cooper J."/>
            <person name="Damon W."/>
            <person name="Desjardin D."/>
            <person name="Finy P."/>
            <person name="Geml J."/>
            <person name="Haridas S."/>
            <person name="Hughes K."/>
            <person name="Justo A."/>
            <person name="Karasinski D."/>
            <person name="Kautmanova I."/>
            <person name="Kiss B."/>
            <person name="Kocsube S."/>
            <person name="Kotiranta H."/>
            <person name="LaButti K.M."/>
            <person name="Lechner B.E."/>
            <person name="Liimatainen K."/>
            <person name="Lipzen A."/>
            <person name="Lukacs Z."/>
            <person name="Mihaltcheva S."/>
            <person name="Morgado L.N."/>
            <person name="Niskanen T."/>
            <person name="Noordeloos M.E."/>
            <person name="Ohm R.A."/>
            <person name="Ortiz-Santana B."/>
            <person name="Ovrebo C."/>
            <person name="Racz N."/>
            <person name="Riley R."/>
            <person name="Savchenko A."/>
            <person name="Shiryaev A."/>
            <person name="Soop K."/>
            <person name="Spirin V."/>
            <person name="Szebenyi C."/>
            <person name="Tomsovsky M."/>
            <person name="Tulloss R.E."/>
            <person name="Uehling J."/>
            <person name="Grigoriev I.V."/>
            <person name="Vagvolgyi C."/>
            <person name="Papp T."/>
            <person name="Martin F.M."/>
            <person name="Miettinen O."/>
            <person name="Hibbett D.S."/>
            <person name="Nagy L.G."/>
        </authorList>
    </citation>
    <scope>NUCLEOTIDE SEQUENCE [LARGE SCALE GENOMIC DNA]</scope>
    <source>
        <strain evidence="1 2">NL-1719</strain>
    </source>
</reference>
<evidence type="ECO:0000313" key="1">
    <source>
        <dbReference type="EMBL" id="TFK64507.1"/>
    </source>
</evidence>
<organism evidence="1 2">
    <name type="scientific">Pluteus cervinus</name>
    <dbReference type="NCBI Taxonomy" id="181527"/>
    <lineage>
        <taxon>Eukaryota</taxon>
        <taxon>Fungi</taxon>
        <taxon>Dikarya</taxon>
        <taxon>Basidiomycota</taxon>
        <taxon>Agaricomycotina</taxon>
        <taxon>Agaricomycetes</taxon>
        <taxon>Agaricomycetidae</taxon>
        <taxon>Agaricales</taxon>
        <taxon>Pluteineae</taxon>
        <taxon>Pluteaceae</taxon>
        <taxon>Pluteus</taxon>
    </lineage>
</organism>